<evidence type="ECO:0000256" key="2">
    <source>
        <dbReference type="ARBA" id="ARBA00012247"/>
    </source>
</evidence>
<keyword evidence="7" id="KW-1185">Reference proteome</keyword>
<dbReference type="EC" id="3.1.4.46" evidence="2"/>
<keyword evidence="3" id="KW-0319">Glycerol metabolism</keyword>
<reference evidence="6 7" key="1">
    <citation type="submission" date="2019-09" db="EMBL/GenBank/DDBJ databases">
        <title>A chromosome-level genome assembly of the Chinese tupelo Nyssa sinensis.</title>
        <authorList>
            <person name="Yang X."/>
            <person name="Kang M."/>
            <person name="Yang Y."/>
            <person name="Xiong H."/>
            <person name="Wang M."/>
            <person name="Zhang Z."/>
            <person name="Wang Z."/>
            <person name="Wu H."/>
            <person name="Ma T."/>
            <person name="Liu J."/>
            <person name="Xi Z."/>
        </authorList>
    </citation>
    <scope>NUCLEOTIDE SEQUENCE [LARGE SCALE GENOMIC DNA]</scope>
    <source>
        <strain evidence="6">J267</strain>
        <tissue evidence="6">Leaf</tissue>
    </source>
</reference>
<dbReference type="Gene3D" id="3.20.20.190">
    <property type="entry name" value="Phosphatidylinositol (PI) phosphodiesterase"/>
    <property type="match status" value="1"/>
</dbReference>
<comment type="similarity">
    <text evidence="1">Belongs to the glycerophosphoryl diester phosphodiesterase family.</text>
</comment>
<dbReference type="PANTHER" id="PTHR43620:SF7">
    <property type="entry name" value="GLYCEROPHOSPHODIESTER PHOSPHODIESTERASE GDPD5-RELATED"/>
    <property type="match status" value="1"/>
</dbReference>
<protein>
    <recommendedName>
        <fullName evidence="2">glycerophosphodiester phosphodiesterase</fullName>
        <ecNumber evidence="2">3.1.4.46</ecNumber>
    </recommendedName>
</protein>
<evidence type="ECO:0000256" key="5">
    <source>
        <dbReference type="ARBA" id="ARBA00047512"/>
    </source>
</evidence>
<name>A0A5J5A0X3_9ASTE</name>
<dbReference type="GO" id="GO:0008889">
    <property type="term" value="F:glycerophosphodiester phosphodiesterase activity"/>
    <property type="evidence" value="ECO:0007669"/>
    <property type="project" value="UniProtKB-EC"/>
</dbReference>
<dbReference type="PANTHER" id="PTHR43620">
    <property type="entry name" value="GLYCEROPHOSPHORYL DIESTER PHOSPHODIESTERASE"/>
    <property type="match status" value="1"/>
</dbReference>
<dbReference type="SUPFAM" id="SSF51695">
    <property type="entry name" value="PLC-like phosphodiesterases"/>
    <property type="match status" value="1"/>
</dbReference>
<gene>
    <name evidence="6" type="ORF">F0562_010021</name>
</gene>
<dbReference type="InterPro" id="IPR017946">
    <property type="entry name" value="PLC-like_Pdiesterase_TIM-brl"/>
</dbReference>
<dbReference type="GO" id="GO:0006629">
    <property type="term" value="P:lipid metabolic process"/>
    <property type="evidence" value="ECO:0007669"/>
    <property type="project" value="InterPro"/>
</dbReference>
<evidence type="ECO:0000256" key="4">
    <source>
        <dbReference type="ARBA" id="ARBA00022801"/>
    </source>
</evidence>
<dbReference type="Proteomes" id="UP000325577">
    <property type="component" value="Linkage Group LG4"/>
</dbReference>
<dbReference type="GO" id="GO:0006071">
    <property type="term" value="P:glycerol metabolic process"/>
    <property type="evidence" value="ECO:0007669"/>
    <property type="project" value="UniProtKB-KW"/>
</dbReference>
<evidence type="ECO:0000256" key="1">
    <source>
        <dbReference type="ARBA" id="ARBA00007277"/>
    </source>
</evidence>
<proteinExistence type="inferred from homology"/>
<organism evidence="6 7">
    <name type="scientific">Nyssa sinensis</name>
    <dbReference type="NCBI Taxonomy" id="561372"/>
    <lineage>
        <taxon>Eukaryota</taxon>
        <taxon>Viridiplantae</taxon>
        <taxon>Streptophyta</taxon>
        <taxon>Embryophyta</taxon>
        <taxon>Tracheophyta</taxon>
        <taxon>Spermatophyta</taxon>
        <taxon>Magnoliopsida</taxon>
        <taxon>eudicotyledons</taxon>
        <taxon>Gunneridae</taxon>
        <taxon>Pentapetalae</taxon>
        <taxon>asterids</taxon>
        <taxon>Cornales</taxon>
        <taxon>Nyssaceae</taxon>
        <taxon>Nyssa</taxon>
    </lineage>
</organism>
<evidence type="ECO:0000256" key="3">
    <source>
        <dbReference type="ARBA" id="ARBA00022798"/>
    </source>
</evidence>
<sequence>MMFQLPTITVHNPVAEYLSFVDNGIFSVDGVLSDFPITPSEAIDCFSHISKNGSGQAKPLVISYRGASGDYPGCTDLAYGQAISDDSTTVAQSIFSNFTTTIPELQASNGIFTFSLTWSQIQSLTPAISNPYSIYRLYRNPRFRNAGKLMTLSEFLALTKNASSLSGVLINIENAAYLGGKTGIKCD</sequence>
<comment type="catalytic activity">
    <reaction evidence="5">
        <text>a sn-glycero-3-phosphodiester + H2O = an alcohol + sn-glycerol 3-phosphate + H(+)</text>
        <dbReference type="Rhea" id="RHEA:12969"/>
        <dbReference type="ChEBI" id="CHEBI:15377"/>
        <dbReference type="ChEBI" id="CHEBI:15378"/>
        <dbReference type="ChEBI" id="CHEBI:30879"/>
        <dbReference type="ChEBI" id="CHEBI:57597"/>
        <dbReference type="ChEBI" id="CHEBI:83408"/>
        <dbReference type="EC" id="3.1.4.46"/>
    </reaction>
</comment>
<evidence type="ECO:0000313" key="7">
    <source>
        <dbReference type="Proteomes" id="UP000325577"/>
    </source>
</evidence>
<keyword evidence="4" id="KW-0378">Hydrolase</keyword>
<dbReference type="AlphaFoldDB" id="A0A5J5A0X3"/>
<evidence type="ECO:0000313" key="6">
    <source>
        <dbReference type="EMBL" id="KAA8523598.1"/>
    </source>
</evidence>
<dbReference type="EMBL" id="CM018047">
    <property type="protein sequence ID" value="KAA8523598.1"/>
    <property type="molecule type" value="Genomic_DNA"/>
</dbReference>
<dbReference type="OrthoDB" id="1745135at2759"/>
<accession>A0A5J5A0X3</accession>